<feature type="binding site" evidence="2">
    <location>
        <position position="515"/>
    </location>
    <ligand>
        <name>substrate</name>
    </ligand>
</feature>
<gene>
    <name evidence="6" type="ORF">B0T18DRAFT_434189</name>
</gene>
<reference evidence="6" key="1">
    <citation type="submission" date="2023-06" db="EMBL/GenBank/DDBJ databases">
        <title>Genome-scale phylogeny and comparative genomics of the fungal order Sordariales.</title>
        <authorList>
            <consortium name="Lawrence Berkeley National Laboratory"/>
            <person name="Hensen N."/>
            <person name="Bonometti L."/>
            <person name="Westerberg I."/>
            <person name="Brannstrom I.O."/>
            <person name="Guillou S."/>
            <person name="Cros-Aarteil S."/>
            <person name="Calhoun S."/>
            <person name="Haridas S."/>
            <person name="Kuo A."/>
            <person name="Mondo S."/>
            <person name="Pangilinan J."/>
            <person name="Riley R."/>
            <person name="LaButti K."/>
            <person name="Andreopoulos B."/>
            <person name="Lipzen A."/>
            <person name="Chen C."/>
            <person name="Yanf M."/>
            <person name="Daum C."/>
            <person name="Ng V."/>
            <person name="Clum A."/>
            <person name="Steindorff A."/>
            <person name="Ohm R."/>
            <person name="Martin F."/>
            <person name="Silar P."/>
            <person name="Natvig D."/>
            <person name="Lalanne C."/>
            <person name="Gautier V."/>
            <person name="Ament-velasquez S.L."/>
            <person name="Kruys A."/>
            <person name="Hutchinson M.I."/>
            <person name="Powell A.J."/>
            <person name="Barry K."/>
            <person name="Miller A.N."/>
            <person name="Grigoriev I.V."/>
            <person name="Debuchy R."/>
            <person name="Gladieux P."/>
            <person name="Thoren M.H."/>
            <person name="Johannesson H."/>
        </authorList>
    </citation>
    <scope>NUCLEOTIDE SEQUENCE</scope>
    <source>
        <strain evidence="6">SMH3187-1</strain>
    </source>
</reference>
<dbReference type="GO" id="GO:0003697">
    <property type="term" value="F:single-stranded DNA binding"/>
    <property type="evidence" value="ECO:0007669"/>
    <property type="project" value="TreeGrafter"/>
</dbReference>
<dbReference type="AlphaFoldDB" id="A0AA40F910"/>
<feature type="active site" description="Proton donor/acceptor" evidence="1">
    <location>
        <position position="513"/>
    </location>
</feature>
<dbReference type="InterPro" id="IPR010347">
    <property type="entry name" value="Tdp1"/>
</dbReference>
<dbReference type="GO" id="GO:0017005">
    <property type="term" value="F:3'-tyrosyl-DNA phosphodiesterase activity"/>
    <property type="evidence" value="ECO:0007669"/>
    <property type="project" value="TreeGrafter"/>
</dbReference>
<dbReference type="SUPFAM" id="SSF56024">
    <property type="entry name" value="Phospholipase D/nuclease"/>
    <property type="match status" value="2"/>
</dbReference>
<feature type="binding site" evidence="2">
    <location>
        <position position="274"/>
    </location>
    <ligand>
        <name>substrate</name>
    </ligand>
</feature>
<feature type="site" description="Interaction with DNA" evidence="3">
    <location>
        <position position="539"/>
    </location>
</feature>
<evidence type="ECO:0000256" key="3">
    <source>
        <dbReference type="PIRSR" id="PIRSR610347-3"/>
    </source>
</evidence>
<organism evidence="6 7">
    <name type="scientific">Schizothecium vesticola</name>
    <dbReference type="NCBI Taxonomy" id="314040"/>
    <lineage>
        <taxon>Eukaryota</taxon>
        <taxon>Fungi</taxon>
        <taxon>Dikarya</taxon>
        <taxon>Ascomycota</taxon>
        <taxon>Pezizomycotina</taxon>
        <taxon>Sordariomycetes</taxon>
        <taxon>Sordariomycetidae</taxon>
        <taxon>Sordariales</taxon>
        <taxon>Schizotheciaceae</taxon>
        <taxon>Schizothecium</taxon>
    </lineage>
</organism>
<proteinExistence type="predicted"/>
<dbReference type="GO" id="GO:0005634">
    <property type="term" value="C:nucleus"/>
    <property type="evidence" value="ECO:0007669"/>
    <property type="project" value="InterPro"/>
</dbReference>
<evidence type="ECO:0000313" key="6">
    <source>
        <dbReference type="EMBL" id="KAK0753425.1"/>
    </source>
</evidence>
<sequence length="620" mass="67842">MADNNYNPNGVDDDDEALRIAIALSLGQDPTIATSNAPVDLTGPEDDDECHVVEPTVNAKTRMAAPSNTSAPAGSSYIPAPSQPAVSSSYSLLTGLDRKKMEEERLARAGKKRKADDQLGSAGEGGKAGRPHQRVKTESPAAAAAATTAATSATSATNPQTKSGISTEKSGNGELPFPHGVVKRTWCNGQPRTGDDIKIEEILQKDKLELAVLSSFQWNEEWLLGKVDIERTKMVLIAFARDERQRQEMQNNVPRSRIRFCFPPMLAMGNMHSKLQLLKFEEYLRVVVPTGNLMSYDWGETGVMENMVFIIDLPKFESAEQRDAQTLTPFAEELLYFLRMQTLDEKLISSLRNYDFSETSRYGFVHSMAGSHSSSDAWKRTGYCGLGRAVTALGLQSNDPLQLDYVCASIGAVKHGLLRALYYACQGDSGLKEYESRATGGKGKDITKADDDTDVLNQNIRVYFPSLETVNRSKYGKMSGGTICFESRWWNAPTFPQQVLRDCRSTRSGVLMHSKVLFATRPSADDSSAFAYVGSANLSESAWGRLTMDRSTRAPKMTCRNWECGVLVKAGSPGEHGSGSSNTSSSLSMFEGVVPVPMELPGLPLAKEGARAPWFLQDNF</sequence>
<evidence type="ECO:0000256" key="1">
    <source>
        <dbReference type="PIRSR" id="PIRSR610347-1"/>
    </source>
</evidence>
<protein>
    <submittedName>
        <fullName evidence="6">Tyrosyl-DNA phosphodiesterase-domain-containing protein</fullName>
    </submittedName>
</protein>
<dbReference type="GO" id="GO:0006281">
    <property type="term" value="P:DNA repair"/>
    <property type="evidence" value="ECO:0007669"/>
    <property type="project" value="InterPro"/>
</dbReference>
<feature type="compositionally biased region" description="Low complexity" evidence="4">
    <location>
        <begin position="141"/>
        <end position="157"/>
    </location>
</feature>
<evidence type="ECO:0000259" key="5">
    <source>
        <dbReference type="PROSITE" id="PS50035"/>
    </source>
</evidence>
<dbReference type="InterPro" id="IPR001736">
    <property type="entry name" value="PLipase_D/transphosphatidylase"/>
</dbReference>
<name>A0AA40F910_9PEZI</name>
<dbReference type="EMBL" id="JAUKUD010000001">
    <property type="protein sequence ID" value="KAK0753425.1"/>
    <property type="molecule type" value="Genomic_DNA"/>
</dbReference>
<dbReference type="Gene3D" id="3.30.870.10">
    <property type="entry name" value="Endonuclease Chain A"/>
    <property type="match status" value="2"/>
</dbReference>
<feature type="active site" description="Nucleophile" evidence="1">
    <location>
        <position position="272"/>
    </location>
</feature>
<keyword evidence="7" id="KW-1185">Reference proteome</keyword>
<dbReference type="Pfam" id="PF06087">
    <property type="entry name" value="Tyr-DNA_phospho"/>
    <property type="match status" value="1"/>
</dbReference>
<dbReference type="PANTHER" id="PTHR12415:SF4">
    <property type="entry name" value="TYROSYL-DNA PHOSPHODIESTERASE DOMAIN-CONTAINING PROTEIN"/>
    <property type="match status" value="1"/>
</dbReference>
<dbReference type="GO" id="GO:0003690">
    <property type="term" value="F:double-stranded DNA binding"/>
    <property type="evidence" value="ECO:0007669"/>
    <property type="project" value="TreeGrafter"/>
</dbReference>
<comment type="caution">
    <text evidence="6">The sequence shown here is derived from an EMBL/GenBank/DDBJ whole genome shotgun (WGS) entry which is preliminary data.</text>
</comment>
<dbReference type="PANTHER" id="PTHR12415">
    <property type="entry name" value="TYROSYL-DNA PHOSPHODIESTERASE 1"/>
    <property type="match status" value="1"/>
</dbReference>
<feature type="compositionally biased region" description="Polar residues" evidence="4">
    <location>
        <begin position="158"/>
        <end position="170"/>
    </location>
</feature>
<feature type="region of interest" description="Disordered" evidence="4">
    <location>
        <begin position="104"/>
        <end position="182"/>
    </location>
</feature>
<evidence type="ECO:0000313" key="7">
    <source>
        <dbReference type="Proteomes" id="UP001172155"/>
    </source>
</evidence>
<dbReference type="Proteomes" id="UP001172155">
    <property type="component" value="Unassembled WGS sequence"/>
</dbReference>
<dbReference type="PROSITE" id="PS50035">
    <property type="entry name" value="PLD"/>
    <property type="match status" value="1"/>
</dbReference>
<dbReference type="CDD" id="cd09122">
    <property type="entry name" value="PLDc_Tdp1_1"/>
    <property type="match status" value="1"/>
</dbReference>
<evidence type="ECO:0000256" key="2">
    <source>
        <dbReference type="PIRSR" id="PIRSR610347-2"/>
    </source>
</evidence>
<evidence type="ECO:0000256" key="4">
    <source>
        <dbReference type="SAM" id="MobiDB-lite"/>
    </source>
</evidence>
<feature type="domain" description="PLD phosphodiesterase" evidence="5">
    <location>
        <begin position="508"/>
        <end position="542"/>
    </location>
</feature>
<feature type="region of interest" description="Disordered" evidence="4">
    <location>
        <begin position="57"/>
        <end position="89"/>
    </location>
</feature>
<accession>A0AA40F910</accession>